<evidence type="ECO:0000256" key="1">
    <source>
        <dbReference type="SAM" id="MobiDB-lite"/>
    </source>
</evidence>
<evidence type="ECO:0000313" key="3">
    <source>
        <dbReference type="Proteomes" id="UP000054172"/>
    </source>
</evidence>
<proteinExistence type="predicted"/>
<dbReference type="PATRIC" id="fig|1702214.3.peg.2020"/>
<dbReference type="EMBL" id="LIIK01000019">
    <property type="protein sequence ID" value="KQM08868.1"/>
    <property type="molecule type" value="Genomic_DNA"/>
</dbReference>
<feature type="compositionally biased region" description="Pro residues" evidence="1">
    <location>
        <begin position="118"/>
        <end position="131"/>
    </location>
</feature>
<protein>
    <submittedName>
        <fullName evidence="2">Uncharacterized protein</fullName>
    </submittedName>
</protein>
<keyword evidence="3" id="KW-1185">Reference proteome</keyword>
<feature type="region of interest" description="Disordered" evidence="1">
    <location>
        <begin position="100"/>
        <end position="131"/>
    </location>
</feature>
<comment type="caution">
    <text evidence="2">The sequence shown here is derived from an EMBL/GenBank/DDBJ whole genome shotgun (WGS) entry which is preliminary data.</text>
</comment>
<organism evidence="2 3">
    <name type="scientific">Candidatus [Bacteroides] periocalifornicus</name>
    <dbReference type="NCBI Taxonomy" id="1702214"/>
    <lineage>
        <taxon>Bacteria</taxon>
        <taxon>Pseudomonadati</taxon>
        <taxon>Bacteroidota</taxon>
    </lineage>
</organism>
<dbReference type="Proteomes" id="UP000054172">
    <property type="component" value="Unassembled WGS sequence"/>
</dbReference>
<name>A0A0Q4B7X6_9BACT</name>
<sequence>MPIFGVCIGGKGNKAMKRVTIILLMLVMALLLGAWEARGQGSPTEFVGAKVVLVDEEGNTIPASKMPEKFLYQLKYKTASASGSPILLLRFARNWSGESGNPYKDNTPEIGVFNGGPRPNPSSGGPPLPPAPVPLADIHDFEFNVENYWYTAPIEGEPPYFVVGVQMLVYKAGSTTNELISYSVNIENKYSCIFYQASIPELQDPNENEKLKGKGGVELVVKFTLQQHSGEVCTVTRGTDCPLGSVFPLYPTYKHRNDAYSGKADHEKLNPPDSWNVTAGGKSFKVWRGTYILYEHTNAPGYEFKHVSTCSPTVKGVQKTSGIVTGRGNWWIDEICSNTVIRKIGGSLRNFTVNYNANYAEGGREFVITVTDDKGHGVAPGGSVPEGTGIKINAKLKHASGCTSVTGVVVKCDGGDNPVSLDNDGNGKHGVIANITKIVPVVTERKYKVAWTATSAPLIKEIHIDSSSGTLVTNGAQVGCDAKLYLKVNGKAEKVEAKYKVKEQQELAREGEFFTINPKDDIDDFLITLKQKFKVEFSPLTYGTLSVVASESGPVNSGDEVYDGEVLTIKATLPEPLQVQKITVITGDDQTHPYSLSGGAISITYTISQAVKGIAVGYTPAIYGVNGIAAGVDVKAVSGRVWNGSSFAEASESVPIPVQNGSKVIAGTKLRLSTSDPSVKRFVWKIAGVSNSKPVVLAPVEFEVTGNVEEITTSTEDIKLAVNYTQGQEIGLKLVLHEGTVYRSDGTLKSTDVDTEVAPGEMVGIGSKLKVKLDGASQCKRIKGKVKVTTGGDVLEVDPDAPFQVTKEITKVEVEVESVYYTIKYTQNGNPGKADEYSLEVFVNPTGSSNNGVTVPTGGSIKCGETIRIVLKQPHGATKRILQSLTVKWKDGPDENIYNPTNPSGPYDFVPHGDIVDIVAEYVERTFTVRYTNTDLEVRIGSDLEGAQELNPNVTGTYPGGTHVYVRRKNLSANEAPKELRVNGSKEDDVKEEMDYYYITLIKDIHELEIPPKPFSTGNVNFESEVKEPGNATISVEWLLPGRTPLRLPPKVKIHKGAWLRVKLSSLAPGYKFACFTVDGKVLEEVKSDNPDKDKPEINKILRRATNVYDLLVPDVPTYKITVWVVKTQSIPGDRFIRISKTEHGTIEMTDVTASPPHTLGIGEDYPTAPGSKFTVSITPAAGYVKVRDAFEGVHQLHDDEYIVPADPGPGSHFTVWAEFDLSGGKRWPVLWDNAEHGRLEVKFGQRVLATGESLPEGSTLFVRATPDNGYRVQSFKINGAELVKSTESIGEINEKHRVTDTVRILVAFEPVDSRFDRVEDVFGNVALMPNPVVDGFTVTGAGAAVRYQLLTTFGQQILEGNATEQEQIRVELPALPSGLYLFVLTDAQGRKATLRVVKRQ</sequence>
<gene>
    <name evidence="2" type="ORF">AL399_05030</name>
</gene>
<reference evidence="2" key="1">
    <citation type="submission" date="2015-08" db="EMBL/GenBank/DDBJ databases">
        <title>Candidatus Bacteriodes Periocalifornicus.</title>
        <authorList>
            <person name="McLean J.S."/>
            <person name="Kelley S."/>
        </authorList>
    </citation>
    <scope>NUCLEOTIDE SEQUENCE [LARGE SCALE GENOMIC DNA]</scope>
    <source>
        <strain evidence="2">12B</strain>
    </source>
</reference>
<accession>A0A0Q4B7X6</accession>
<evidence type="ECO:0000313" key="2">
    <source>
        <dbReference type="EMBL" id="KQM08868.1"/>
    </source>
</evidence>